<keyword evidence="4" id="KW-1185">Reference proteome</keyword>
<evidence type="ECO:0000313" key="3">
    <source>
        <dbReference type="EMBL" id="PUE63392.1"/>
    </source>
</evidence>
<sequence length="341" mass="38808">MTKIFNKLLLAGVSSCLLSSLAFAQDTTCYKNNVEKPSLIEDISLDGGICNGKFSLNQMKNNGWDVLDIKINSSQNKFNYTYYFTKNTNTNKKVDNVLLKTSIIEPATTATNKEFSIKPMGLKITNIENNKSVIPMGNLIIGQTGIIIHIFDNDRRLIVSNAKVISSDSNSSVVEFFGFDDLKQNAIPTSNRVVSNNDILILNYMYNSSLLITPTLDAFQNVRDNFKLNNFVHSDIFAAKLKVDHIPYPTKQDIQKFAIEQNLGTIFMVIENKVFIIDTKTFTILASYVVNYENNAEVKMPFYTRVEDIEDSFFHFSFFNFFSGEKNLSYNDYYKRILGIK</sequence>
<organism evidence="3 4">
    <name type="scientific">Arcobacter caeni</name>
    <dbReference type="NCBI Taxonomy" id="1912877"/>
    <lineage>
        <taxon>Bacteria</taxon>
        <taxon>Pseudomonadati</taxon>
        <taxon>Campylobacterota</taxon>
        <taxon>Epsilonproteobacteria</taxon>
        <taxon>Campylobacterales</taxon>
        <taxon>Arcobacteraceae</taxon>
        <taxon>Arcobacter</taxon>
    </lineage>
</organism>
<protein>
    <recommendedName>
        <fullName evidence="2">Plasminogen-binding protein PgbA N-terminal domain-containing protein</fullName>
    </recommendedName>
</protein>
<dbReference type="Pfam" id="PF15436">
    <property type="entry name" value="PGBA_N"/>
    <property type="match status" value="1"/>
</dbReference>
<dbReference type="InterPro" id="IPR029276">
    <property type="entry name" value="PgbA_N"/>
</dbReference>
<evidence type="ECO:0000256" key="1">
    <source>
        <dbReference type="SAM" id="SignalP"/>
    </source>
</evidence>
<accession>A0A363CWF2</accession>
<comment type="caution">
    <text evidence="3">The sequence shown here is derived from an EMBL/GenBank/DDBJ whole genome shotgun (WGS) entry which is preliminary data.</text>
</comment>
<name>A0A363CWF2_9BACT</name>
<evidence type="ECO:0000259" key="2">
    <source>
        <dbReference type="Pfam" id="PF15436"/>
    </source>
</evidence>
<keyword evidence="1" id="KW-0732">Signal</keyword>
<dbReference type="RefSeq" id="WP_108561090.1">
    <property type="nucleotide sequence ID" value="NZ_MUXE01000024.1"/>
</dbReference>
<dbReference type="EMBL" id="MUXE01000024">
    <property type="protein sequence ID" value="PUE63392.1"/>
    <property type="molecule type" value="Genomic_DNA"/>
</dbReference>
<proteinExistence type="predicted"/>
<evidence type="ECO:0000313" key="4">
    <source>
        <dbReference type="Proteomes" id="UP000251135"/>
    </source>
</evidence>
<feature type="chain" id="PRO_5016801352" description="Plasminogen-binding protein PgbA N-terminal domain-containing protein" evidence="1">
    <location>
        <begin position="25"/>
        <end position="341"/>
    </location>
</feature>
<dbReference type="OrthoDB" id="5372482at2"/>
<dbReference type="AlphaFoldDB" id="A0A363CWF2"/>
<gene>
    <name evidence="3" type="ORF">B0174_11405</name>
</gene>
<feature type="domain" description="Plasminogen-binding protein PgbA N-terminal" evidence="2">
    <location>
        <begin position="122"/>
        <end position="338"/>
    </location>
</feature>
<reference evidence="3 4" key="1">
    <citation type="submission" date="2017-02" db="EMBL/GenBank/DDBJ databases">
        <title>Arcobacter caeni sp. nov, a new Arcobacter species isolated from reclaimed water.</title>
        <authorList>
            <person name="Figueras M.J."/>
            <person name="Perez-Cataluna A."/>
            <person name="Salas-Masso N."/>
        </authorList>
    </citation>
    <scope>NUCLEOTIDE SEQUENCE [LARGE SCALE GENOMIC DNA]</scope>
    <source>
        <strain evidence="3 4">RW17-10</strain>
    </source>
</reference>
<dbReference type="Proteomes" id="UP000251135">
    <property type="component" value="Unassembled WGS sequence"/>
</dbReference>
<feature type="signal peptide" evidence="1">
    <location>
        <begin position="1"/>
        <end position="24"/>
    </location>
</feature>